<protein>
    <recommendedName>
        <fullName evidence="5">DUF4229 domain-containing protein</fullName>
    </recommendedName>
</protein>
<organism evidence="3 4">
    <name type="scientific">Actinoplanes siamensis</name>
    <dbReference type="NCBI Taxonomy" id="1223317"/>
    <lineage>
        <taxon>Bacteria</taxon>
        <taxon>Bacillati</taxon>
        <taxon>Actinomycetota</taxon>
        <taxon>Actinomycetes</taxon>
        <taxon>Micromonosporales</taxon>
        <taxon>Micromonosporaceae</taxon>
        <taxon>Actinoplanes</taxon>
    </lineage>
</organism>
<proteinExistence type="predicted"/>
<reference evidence="3" key="1">
    <citation type="submission" date="2021-01" db="EMBL/GenBank/DDBJ databases">
        <title>Whole genome shotgun sequence of Actinoplanes siamensis NBRC 109076.</title>
        <authorList>
            <person name="Komaki H."/>
            <person name="Tamura T."/>
        </authorList>
    </citation>
    <scope>NUCLEOTIDE SEQUENCE</scope>
    <source>
        <strain evidence="3">NBRC 109076</strain>
    </source>
</reference>
<evidence type="ECO:0000256" key="2">
    <source>
        <dbReference type="SAM" id="Phobius"/>
    </source>
</evidence>
<keyword evidence="2" id="KW-0472">Membrane</keyword>
<evidence type="ECO:0000256" key="1">
    <source>
        <dbReference type="SAM" id="MobiDB-lite"/>
    </source>
</evidence>
<dbReference type="EMBL" id="BOMW01000091">
    <property type="protein sequence ID" value="GIF09577.1"/>
    <property type="molecule type" value="Genomic_DNA"/>
</dbReference>
<comment type="caution">
    <text evidence="3">The sequence shown here is derived from an EMBL/GenBank/DDBJ whole genome shotgun (WGS) entry which is preliminary data.</text>
</comment>
<keyword evidence="2" id="KW-1133">Transmembrane helix</keyword>
<gene>
    <name evidence="3" type="ORF">Asi03nite_71150</name>
</gene>
<evidence type="ECO:0000313" key="3">
    <source>
        <dbReference type="EMBL" id="GIF09577.1"/>
    </source>
</evidence>
<dbReference type="RefSeq" id="WP_307834057.1">
    <property type="nucleotide sequence ID" value="NZ_BOMW01000091.1"/>
</dbReference>
<feature type="region of interest" description="Disordered" evidence="1">
    <location>
        <begin position="63"/>
        <end position="168"/>
    </location>
</feature>
<keyword evidence="2" id="KW-0812">Transmembrane</keyword>
<sequence>MSPAVKYTLGRLGLFVVVFAAIYPTPLNILVKAMIAFVASAGFAFFLLRRWRDEMAEHLGSMAERRSAEKARLRSALAGDDEAAEAGDRVAAADARGGGAGRDAEAGDRVAAADARGGGADRDAGDSVDAAGAGGGDAGRAAGAGAAGNDEAAAAGELKDEHRTEAGK</sequence>
<feature type="compositionally biased region" description="Basic and acidic residues" evidence="1">
    <location>
        <begin position="63"/>
        <end position="72"/>
    </location>
</feature>
<feature type="compositionally biased region" description="Basic and acidic residues" evidence="1">
    <location>
        <begin position="157"/>
        <end position="168"/>
    </location>
</feature>
<evidence type="ECO:0008006" key="5">
    <source>
        <dbReference type="Google" id="ProtNLM"/>
    </source>
</evidence>
<dbReference type="AlphaFoldDB" id="A0A919TPA9"/>
<feature type="compositionally biased region" description="Low complexity" evidence="1">
    <location>
        <begin position="139"/>
        <end position="156"/>
    </location>
</feature>
<name>A0A919TPA9_9ACTN</name>
<keyword evidence="4" id="KW-1185">Reference proteome</keyword>
<dbReference type="InterPro" id="IPR025323">
    <property type="entry name" value="DUF4229"/>
</dbReference>
<dbReference type="Proteomes" id="UP000629619">
    <property type="component" value="Unassembled WGS sequence"/>
</dbReference>
<feature type="transmembrane region" description="Helical" evidence="2">
    <location>
        <begin position="29"/>
        <end position="48"/>
    </location>
</feature>
<feature type="transmembrane region" description="Helical" evidence="2">
    <location>
        <begin position="7"/>
        <end position="23"/>
    </location>
</feature>
<accession>A0A919TPA9</accession>
<dbReference type="Pfam" id="PF14012">
    <property type="entry name" value="DUF4229"/>
    <property type="match status" value="1"/>
</dbReference>
<evidence type="ECO:0000313" key="4">
    <source>
        <dbReference type="Proteomes" id="UP000629619"/>
    </source>
</evidence>